<reference evidence="2 3" key="1">
    <citation type="submission" date="2020-08" db="EMBL/GenBank/DDBJ databases">
        <title>Genomic Encyclopedia of Type Strains, Phase IV (KMG-IV): sequencing the most valuable type-strain genomes for metagenomic binning, comparative biology and taxonomic classification.</title>
        <authorList>
            <person name="Goeker M."/>
        </authorList>
    </citation>
    <scope>NUCLEOTIDE SEQUENCE [LARGE SCALE GENOMIC DNA]</scope>
    <source>
        <strain evidence="2 3">DSM 17498</strain>
    </source>
</reference>
<evidence type="ECO:0000256" key="1">
    <source>
        <dbReference type="SAM" id="SignalP"/>
    </source>
</evidence>
<organism evidence="2 3">
    <name type="scientific">Afipia massiliensis</name>
    <dbReference type="NCBI Taxonomy" id="211460"/>
    <lineage>
        <taxon>Bacteria</taxon>
        <taxon>Pseudomonadati</taxon>
        <taxon>Pseudomonadota</taxon>
        <taxon>Alphaproteobacteria</taxon>
        <taxon>Hyphomicrobiales</taxon>
        <taxon>Nitrobacteraceae</taxon>
        <taxon>Afipia</taxon>
    </lineage>
</organism>
<dbReference type="AlphaFoldDB" id="A0A840N544"/>
<evidence type="ECO:0000313" key="2">
    <source>
        <dbReference type="EMBL" id="MBB5055173.1"/>
    </source>
</evidence>
<dbReference type="EMBL" id="JACHIJ010000012">
    <property type="protein sequence ID" value="MBB5055173.1"/>
    <property type="molecule type" value="Genomic_DNA"/>
</dbReference>
<name>A0A840N544_9BRAD</name>
<feature type="signal peptide" evidence="1">
    <location>
        <begin position="1"/>
        <end position="28"/>
    </location>
</feature>
<comment type="caution">
    <text evidence="2">The sequence shown here is derived from an EMBL/GenBank/DDBJ whole genome shotgun (WGS) entry which is preliminary data.</text>
</comment>
<accession>A0A840N544</accession>
<evidence type="ECO:0008006" key="4">
    <source>
        <dbReference type="Google" id="ProtNLM"/>
    </source>
</evidence>
<keyword evidence="1" id="KW-0732">Signal</keyword>
<protein>
    <recommendedName>
        <fullName evidence="4">C-type lysozyme inhibitor domain-containing protein</fullName>
    </recommendedName>
</protein>
<feature type="chain" id="PRO_5032974183" description="C-type lysozyme inhibitor domain-containing protein" evidence="1">
    <location>
        <begin position="29"/>
        <end position="127"/>
    </location>
</feature>
<dbReference type="Proteomes" id="UP000521227">
    <property type="component" value="Unassembled WGS sequence"/>
</dbReference>
<gene>
    <name evidence="2" type="ORF">HNQ36_005184</name>
</gene>
<evidence type="ECO:0000313" key="3">
    <source>
        <dbReference type="Proteomes" id="UP000521227"/>
    </source>
</evidence>
<proteinExistence type="predicted"/>
<sequence length="127" mass="12978">MGTKLLNLFKAAAVLGIALSSGPLTATAADLGLMLPPGTAPGGCSEIVLTCENGRDYPICPIAVSAAGELVTARLYTAPHNATYVRLVPMGVGYRYAGKGIWLDGLRGNAQLNFGNHSSVACSVSLS</sequence>
<dbReference type="RefSeq" id="WP_184090555.1">
    <property type="nucleotide sequence ID" value="NZ_JACHIJ010000012.1"/>
</dbReference>